<dbReference type="InterPro" id="IPR000160">
    <property type="entry name" value="GGDEF_dom"/>
</dbReference>
<dbReference type="PROSITE" id="PS50887">
    <property type="entry name" value="GGDEF"/>
    <property type="match status" value="1"/>
</dbReference>
<evidence type="ECO:0000256" key="3">
    <source>
        <dbReference type="ARBA" id="ARBA00034247"/>
    </source>
</evidence>
<evidence type="ECO:0000313" key="7">
    <source>
        <dbReference type="EMBL" id="AXR04073.1"/>
    </source>
</evidence>
<comment type="catalytic activity">
    <reaction evidence="3">
        <text>2 GTP = 3',3'-c-di-GMP + 2 diphosphate</text>
        <dbReference type="Rhea" id="RHEA:24898"/>
        <dbReference type="ChEBI" id="CHEBI:33019"/>
        <dbReference type="ChEBI" id="CHEBI:37565"/>
        <dbReference type="ChEBI" id="CHEBI:58805"/>
        <dbReference type="EC" id="2.7.7.65"/>
    </reaction>
</comment>
<keyword evidence="4" id="KW-0175">Coiled coil</keyword>
<dbReference type="RefSeq" id="WP_088532893.1">
    <property type="nucleotide sequence ID" value="NZ_CP021647.1"/>
</dbReference>
<protein>
    <recommendedName>
        <fullName evidence="2">diguanylate cyclase</fullName>
        <ecNumber evidence="2">2.7.7.65</ecNumber>
    </recommendedName>
</protein>
<feature type="domain" description="PAC" evidence="5">
    <location>
        <begin position="116"/>
        <end position="168"/>
    </location>
</feature>
<dbReference type="SMART" id="SM00267">
    <property type="entry name" value="GGDEF"/>
    <property type="match status" value="1"/>
</dbReference>
<sequence length="329" mass="37107">MSEVFPPKSDNAERITKLEDEVLALEIENHKLQQRLRENEYDRKALLDIQKLANVGIWRLNHLTYSVKMSDKLAAMLGIDGETITQWDAFINTLDPSAELAIKQQLHNVFVHGGSTTFEHVVTRADGSTLYVRHHCETLLNGIGQPLNSIGLMLDVTQDKVKAEQLEVLSNKDELTNLYNRRKMNQALNEETAKCLSNGLPLSTIILDLDLFKQVNDRFGHHIGDEVLMLVSREIQDSLRSTDIASRWGGEEFLILCPNTSLNDAQKVAERIRKAIEAIQLSCRHKITASFGVGSLQHGQDLSEMLKRVDSALYQAKKAGRNCIRVEPE</sequence>
<name>A0AAD0RSY6_PSEO7</name>
<dbReference type="CDD" id="cd01949">
    <property type="entry name" value="GGDEF"/>
    <property type="match status" value="1"/>
</dbReference>
<dbReference type="KEGG" id="ppis:B1L02_22145"/>
<dbReference type="SUPFAM" id="SSF55073">
    <property type="entry name" value="Nucleotide cyclase"/>
    <property type="match status" value="1"/>
</dbReference>
<dbReference type="InterPro" id="IPR029787">
    <property type="entry name" value="Nucleotide_cyclase"/>
</dbReference>
<dbReference type="PROSITE" id="PS50113">
    <property type="entry name" value="PAC"/>
    <property type="match status" value="1"/>
</dbReference>
<evidence type="ECO:0000256" key="4">
    <source>
        <dbReference type="SAM" id="Coils"/>
    </source>
</evidence>
<dbReference type="Gene3D" id="3.30.70.270">
    <property type="match status" value="1"/>
</dbReference>
<dbReference type="FunFam" id="3.30.70.270:FF:000001">
    <property type="entry name" value="Diguanylate cyclase domain protein"/>
    <property type="match status" value="1"/>
</dbReference>
<dbReference type="NCBIfam" id="TIGR00254">
    <property type="entry name" value="GGDEF"/>
    <property type="match status" value="1"/>
</dbReference>
<comment type="cofactor">
    <cofactor evidence="1">
        <name>Mg(2+)</name>
        <dbReference type="ChEBI" id="CHEBI:18420"/>
    </cofactor>
</comment>
<gene>
    <name evidence="7" type="ORF">D0511_19120</name>
</gene>
<dbReference type="InterPro" id="IPR035965">
    <property type="entry name" value="PAS-like_dom_sf"/>
</dbReference>
<evidence type="ECO:0000313" key="8">
    <source>
        <dbReference type="Proteomes" id="UP000258102"/>
    </source>
</evidence>
<accession>A0AAD0RSY6</accession>
<dbReference type="AlphaFoldDB" id="A0AAD0RSY6"/>
<feature type="coiled-coil region" evidence="4">
    <location>
        <begin position="8"/>
        <end position="35"/>
    </location>
</feature>
<dbReference type="Proteomes" id="UP000258102">
    <property type="component" value="Chromosome 2"/>
</dbReference>
<dbReference type="InterPro" id="IPR000700">
    <property type="entry name" value="PAS-assoc_C"/>
</dbReference>
<reference evidence="7 8" key="1">
    <citation type="submission" date="2018-08" db="EMBL/GenBank/DDBJ databases">
        <title>Whole Genome Sequences of Two Pseudoalteromonas piscicida Strains, DE1-A and DE2-A, which Exhibit Strong Antibacterial Activity against Vibrio vulnificus.</title>
        <authorList>
            <person name="Richards G.P."/>
            <person name="Needleman D.S."/>
            <person name="Watson M.A."/>
            <person name="Polson S.W."/>
        </authorList>
    </citation>
    <scope>NUCLEOTIDE SEQUENCE [LARGE SCALE GENOMIC DNA]</scope>
    <source>
        <strain evidence="7 8">DE2-A</strain>
    </source>
</reference>
<dbReference type="EC" id="2.7.7.65" evidence="2"/>
<dbReference type="InterPro" id="IPR043128">
    <property type="entry name" value="Rev_trsase/Diguanyl_cyclase"/>
</dbReference>
<dbReference type="PANTHER" id="PTHR45138:SF9">
    <property type="entry name" value="DIGUANYLATE CYCLASE DGCM-RELATED"/>
    <property type="match status" value="1"/>
</dbReference>
<dbReference type="Pfam" id="PF00990">
    <property type="entry name" value="GGDEF"/>
    <property type="match status" value="1"/>
</dbReference>
<evidence type="ECO:0000256" key="2">
    <source>
        <dbReference type="ARBA" id="ARBA00012528"/>
    </source>
</evidence>
<dbReference type="EMBL" id="CP031762">
    <property type="protein sequence ID" value="AXR04073.1"/>
    <property type="molecule type" value="Genomic_DNA"/>
</dbReference>
<dbReference type="SUPFAM" id="SSF55785">
    <property type="entry name" value="PYP-like sensor domain (PAS domain)"/>
    <property type="match status" value="1"/>
</dbReference>
<dbReference type="InterPro" id="IPR050469">
    <property type="entry name" value="Diguanylate_Cyclase"/>
</dbReference>
<proteinExistence type="predicted"/>
<evidence type="ECO:0000259" key="6">
    <source>
        <dbReference type="PROSITE" id="PS50887"/>
    </source>
</evidence>
<evidence type="ECO:0000256" key="1">
    <source>
        <dbReference type="ARBA" id="ARBA00001946"/>
    </source>
</evidence>
<evidence type="ECO:0000259" key="5">
    <source>
        <dbReference type="PROSITE" id="PS50113"/>
    </source>
</evidence>
<feature type="domain" description="GGDEF" evidence="6">
    <location>
        <begin position="200"/>
        <end position="329"/>
    </location>
</feature>
<dbReference type="Gene3D" id="3.30.450.20">
    <property type="entry name" value="PAS domain"/>
    <property type="match status" value="1"/>
</dbReference>
<dbReference type="GO" id="GO:0052621">
    <property type="term" value="F:diguanylate cyclase activity"/>
    <property type="evidence" value="ECO:0007669"/>
    <property type="project" value="UniProtKB-EC"/>
</dbReference>
<dbReference type="PANTHER" id="PTHR45138">
    <property type="entry name" value="REGULATORY COMPONENTS OF SENSORY TRANSDUCTION SYSTEM"/>
    <property type="match status" value="1"/>
</dbReference>
<organism evidence="7 8">
    <name type="scientific">Pseudoalteromonas piscicida</name>
    <dbReference type="NCBI Taxonomy" id="43662"/>
    <lineage>
        <taxon>Bacteria</taxon>
        <taxon>Pseudomonadati</taxon>
        <taxon>Pseudomonadota</taxon>
        <taxon>Gammaproteobacteria</taxon>
        <taxon>Alteromonadales</taxon>
        <taxon>Pseudoalteromonadaceae</taxon>
        <taxon>Pseudoalteromonas</taxon>
    </lineage>
</organism>